<dbReference type="Pfam" id="PF10342">
    <property type="entry name" value="Kre9_KNH"/>
    <property type="match status" value="1"/>
</dbReference>
<protein>
    <recommendedName>
        <fullName evidence="4">Yeast cell wall synthesis Kre9/Knh1-like N-terminal domain-containing protein</fullName>
    </recommendedName>
</protein>
<feature type="signal peptide" evidence="3">
    <location>
        <begin position="1"/>
        <end position="22"/>
    </location>
</feature>
<proteinExistence type="predicted"/>
<dbReference type="InterPro" id="IPR018466">
    <property type="entry name" value="Kre9/Knh1-like_N"/>
</dbReference>
<evidence type="ECO:0000256" key="1">
    <source>
        <dbReference type="ARBA" id="ARBA00022729"/>
    </source>
</evidence>
<reference evidence="5 6" key="1">
    <citation type="submission" date="2016-07" db="EMBL/GenBank/DDBJ databases">
        <title>Pervasive Adenine N6-methylation of Active Genes in Fungi.</title>
        <authorList>
            <consortium name="DOE Joint Genome Institute"/>
            <person name="Mondo S.J."/>
            <person name="Dannebaum R.O."/>
            <person name="Kuo R.C."/>
            <person name="Labutti K."/>
            <person name="Haridas S."/>
            <person name="Kuo A."/>
            <person name="Salamov A."/>
            <person name="Ahrendt S.R."/>
            <person name="Lipzen A."/>
            <person name="Sullivan W."/>
            <person name="Andreopoulos W.B."/>
            <person name="Clum A."/>
            <person name="Lindquist E."/>
            <person name="Daum C."/>
            <person name="Ramamoorthy G.K."/>
            <person name="Gryganskyi A."/>
            <person name="Culley D."/>
            <person name="Magnuson J.K."/>
            <person name="James T.Y."/>
            <person name="O'Malley M.A."/>
            <person name="Stajich J.E."/>
            <person name="Spatafora J.W."/>
            <person name="Visel A."/>
            <person name="Grigoriev I.V."/>
        </authorList>
    </citation>
    <scope>NUCLEOTIDE SEQUENCE [LARGE SCALE GENOMIC DNA]</scope>
    <source>
        <strain evidence="5 6">CBS 931.73</strain>
    </source>
</reference>
<feature type="chain" id="PRO_5012033555" description="Yeast cell wall synthesis Kre9/Knh1-like N-terminal domain-containing protein" evidence="3">
    <location>
        <begin position="23"/>
        <end position="172"/>
    </location>
</feature>
<dbReference type="OrthoDB" id="5589325at2759"/>
<keyword evidence="1 3" id="KW-0732">Signal</keyword>
<feature type="region of interest" description="Disordered" evidence="2">
    <location>
        <begin position="142"/>
        <end position="172"/>
    </location>
</feature>
<organism evidence="5 6">
    <name type="scientific">Basidiobolus meristosporus CBS 931.73</name>
    <dbReference type="NCBI Taxonomy" id="1314790"/>
    <lineage>
        <taxon>Eukaryota</taxon>
        <taxon>Fungi</taxon>
        <taxon>Fungi incertae sedis</taxon>
        <taxon>Zoopagomycota</taxon>
        <taxon>Entomophthoromycotina</taxon>
        <taxon>Basidiobolomycetes</taxon>
        <taxon>Basidiobolales</taxon>
        <taxon>Basidiobolaceae</taxon>
        <taxon>Basidiobolus</taxon>
    </lineage>
</organism>
<gene>
    <name evidence="5" type="ORF">K493DRAFT_412354</name>
</gene>
<sequence>MLNILTASILAIFLCEQASVEASLAFTAPIAATWEAGTSHLITWMDNNDSAPMPSSINLQLLNGPAINLKLVSVIAENITSSTGRYNWAIPANIAAGQYALGANGGSGTSFSPFFNITTSSGSSASVSPSLALQVNDRGQWHHFSHSKQSPAHPNNHSPNDQARQHTDRKRG</sequence>
<dbReference type="PANTHER" id="PTHR40633">
    <property type="entry name" value="MATRIX PROTEIN, PUTATIVE (AFU_ORTHOLOGUE AFUA_8G05410)-RELATED"/>
    <property type="match status" value="1"/>
</dbReference>
<evidence type="ECO:0000313" key="6">
    <source>
        <dbReference type="Proteomes" id="UP000193498"/>
    </source>
</evidence>
<evidence type="ECO:0000259" key="4">
    <source>
        <dbReference type="Pfam" id="PF10342"/>
    </source>
</evidence>
<dbReference type="PANTHER" id="PTHR40633:SF1">
    <property type="entry name" value="GPI ANCHORED SERINE-THREONINE RICH PROTEIN (AFU_ORTHOLOGUE AFUA_1G03630)"/>
    <property type="match status" value="1"/>
</dbReference>
<dbReference type="EMBL" id="MCFE01000819">
    <property type="protein sequence ID" value="ORX78562.1"/>
    <property type="molecule type" value="Genomic_DNA"/>
</dbReference>
<dbReference type="InterPro" id="IPR052982">
    <property type="entry name" value="SRP1/TIP1-like"/>
</dbReference>
<feature type="compositionally biased region" description="Polar residues" evidence="2">
    <location>
        <begin position="147"/>
        <end position="162"/>
    </location>
</feature>
<keyword evidence="6" id="KW-1185">Reference proteome</keyword>
<comment type="caution">
    <text evidence="5">The sequence shown here is derived from an EMBL/GenBank/DDBJ whole genome shotgun (WGS) entry which is preliminary data.</text>
</comment>
<evidence type="ECO:0000313" key="5">
    <source>
        <dbReference type="EMBL" id="ORX78562.1"/>
    </source>
</evidence>
<dbReference type="InParanoid" id="A0A1Y1WYQ5"/>
<feature type="domain" description="Yeast cell wall synthesis Kre9/Knh1-like N-terminal" evidence="4">
    <location>
        <begin position="32"/>
        <end position="117"/>
    </location>
</feature>
<accession>A0A1Y1WYQ5</accession>
<evidence type="ECO:0000256" key="3">
    <source>
        <dbReference type="SAM" id="SignalP"/>
    </source>
</evidence>
<evidence type="ECO:0000256" key="2">
    <source>
        <dbReference type="SAM" id="MobiDB-lite"/>
    </source>
</evidence>
<dbReference type="AlphaFoldDB" id="A0A1Y1WYQ5"/>
<dbReference type="Proteomes" id="UP000193498">
    <property type="component" value="Unassembled WGS sequence"/>
</dbReference>
<name>A0A1Y1WYQ5_9FUNG</name>